<feature type="compositionally biased region" description="Polar residues" evidence="1">
    <location>
        <begin position="151"/>
        <end position="162"/>
    </location>
</feature>
<gene>
    <name evidence="2" type="ORF">CT157_25320</name>
</gene>
<dbReference type="AlphaFoldDB" id="A0A3T0K0H4"/>
<feature type="region of interest" description="Disordered" evidence="1">
    <location>
        <begin position="1"/>
        <end position="85"/>
    </location>
</feature>
<dbReference type="EMBL" id="CP024646">
    <property type="protein sequence ID" value="AZV29203.1"/>
    <property type="molecule type" value="Genomic_DNA"/>
</dbReference>
<proteinExistence type="predicted"/>
<feature type="region of interest" description="Disordered" evidence="1">
    <location>
        <begin position="370"/>
        <end position="409"/>
    </location>
</feature>
<evidence type="ECO:0000313" key="3">
    <source>
        <dbReference type="Proteomes" id="UP000282760"/>
    </source>
</evidence>
<evidence type="ECO:0000256" key="1">
    <source>
        <dbReference type="SAM" id="MobiDB-lite"/>
    </source>
</evidence>
<dbReference type="Proteomes" id="UP000282760">
    <property type="component" value="Chromosome"/>
</dbReference>
<sequence length="559" mass="63036">MRPKTPSPPGFSKGNTAADSLAELPRLRPQAPDPQLPHSLPDQTAAHQRNPGHTPPLADTPGLPKTEVSDLPVASRETSTGLDSYRLNPGLLRNLQPANEEGLRYIVGRAFVDVKDSGTVYVEFDANLGTYRAMDLYKKLSPGPALYRNTGESTWSPASNNPVKRPYPQAGDTDTHVPAKHPLTSPLSAHEATTRLLNDSLLKMYPLMTLGQRVEFLRAYNLSPRQHIRLHSDLTANPRVMPEWAEQHHLRSRDENDPTRFDQLQEEIEPLLRPVRNGTLRSDLIDFDKSVTREFLDAFLTRLGYLRNSSDCLYRTDIPGLFRADERTPFELYNDGRMLPRLKHPRGATTEKPISATVSHKLVKRYGARGTKAPDPEYLRYNSQRNKYPGKKPGESDNESGNSDNDWFDASDVELDTERNYETIRHDQQFIFSYVIDTRRMEVVLNEENHLLNLAALEKNAWFPEDELEALISTSKRGIESERLWLLDSTFTRAAKVDDVAALAQSSYIGNDIEARTHSGVSNQHEYDALIDAVAKAGKPILSLPSGKDWFANDIVWPE</sequence>
<evidence type="ECO:0000313" key="2">
    <source>
        <dbReference type="EMBL" id="AZV29203.1"/>
    </source>
</evidence>
<accession>A0A3T0K0H4</accession>
<feature type="region of interest" description="Disordered" evidence="1">
    <location>
        <begin position="151"/>
        <end position="175"/>
    </location>
</feature>
<reference evidence="2 3" key="1">
    <citation type="submission" date="2017-11" db="EMBL/GenBank/DDBJ databases">
        <title>Effect of PGPRs.</title>
        <authorList>
            <person name="Oliva R."/>
            <person name="Nong J."/>
            <person name="Roman V."/>
        </authorList>
    </citation>
    <scope>NUCLEOTIDE SEQUENCE [LARGE SCALE GENOMIC DNA]</scope>
    <source>
        <strain evidence="2">Inb918</strain>
    </source>
</reference>
<protein>
    <submittedName>
        <fullName evidence="2">Uncharacterized protein</fullName>
    </submittedName>
</protein>
<name>A0A3T0K0H4_PSESX</name>
<organism evidence="2 3">
    <name type="scientific">Pseudomonas syringae</name>
    <dbReference type="NCBI Taxonomy" id="317"/>
    <lineage>
        <taxon>Bacteria</taxon>
        <taxon>Pseudomonadati</taxon>
        <taxon>Pseudomonadota</taxon>
        <taxon>Gammaproteobacteria</taxon>
        <taxon>Pseudomonadales</taxon>
        <taxon>Pseudomonadaceae</taxon>
        <taxon>Pseudomonas</taxon>
    </lineage>
</organism>